<evidence type="ECO:0000313" key="3">
    <source>
        <dbReference type="EMBL" id="PIK42309.1"/>
    </source>
</evidence>
<organism evidence="3 4">
    <name type="scientific">Stichopus japonicus</name>
    <name type="common">Sea cucumber</name>
    <dbReference type="NCBI Taxonomy" id="307972"/>
    <lineage>
        <taxon>Eukaryota</taxon>
        <taxon>Metazoa</taxon>
        <taxon>Echinodermata</taxon>
        <taxon>Eleutherozoa</taxon>
        <taxon>Echinozoa</taxon>
        <taxon>Holothuroidea</taxon>
        <taxon>Aspidochirotacea</taxon>
        <taxon>Aspidochirotida</taxon>
        <taxon>Stichopodidae</taxon>
        <taxon>Apostichopus</taxon>
    </lineage>
</organism>
<gene>
    <name evidence="3" type="ORF">BSL78_20839</name>
</gene>
<reference evidence="3 4" key="1">
    <citation type="journal article" date="2017" name="PLoS Biol.">
        <title>The sea cucumber genome provides insights into morphological evolution and visceral regeneration.</title>
        <authorList>
            <person name="Zhang X."/>
            <person name="Sun L."/>
            <person name="Yuan J."/>
            <person name="Sun Y."/>
            <person name="Gao Y."/>
            <person name="Zhang L."/>
            <person name="Li S."/>
            <person name="Dai H."/>
            <person name="Hamel J.F."/>
            <person name="Liu C."/>
            <person name="Yu Y."/>
            <person name="Liu S."/>
            <person name="Lin W."/>
            <person name="Guo K."/>
            <person name="Jin S."/>
            <person name="Xu P."/>
            <person name="Storey K.B."/>
            <person name="Huan P."/>
            <person name="Zhang T."/>
            <person name="Zhou Y."/>
            <person name="Zhang J."/>
            <person name="Lin C."/>
            <person name="Li X."/>
            <person name="Xing L."/>
            <person name="Huo D."/>
            <person name="Sun M."/>
            <person name="Wang L."/>
            <person name="Mercier A."/>
            <person name="Li F."/>
            <person name="Yang H."/>
            <person name="Xiang J."/>
        </authorList>
    </citation>
    <scope>NUCLEOTIDE SEQUENCE [LARGE SCALE GENOMIC DNA]</scope>
    <source>
        <strain evidence="3">Shaxun</strain>
        <tissue evidence="3">Muscle</tissue>
    </source>
</reference>
<dbReference type="PANTHER" id="PTHR31640:SF1">
    <property type="entry name" value="BRIDGE-LIKE LIPID TRANSFER PROTEIN FAMILY MEMBER 1"/>
    <property type="match status" value="1"/>
</dbReference>
<accession>A0A2G8K2Y2</accession>
<dbReference type="AlphaFoldDB" id="A0A2G8K2Y2"/>
<dbReference type="EMBL" id="MRZV01000943">
    <property type="protein sequence ID" value="PIK42309.1"/>
    <property type="molecule type" value="Genomic_DNA"/>
</dbReference>
<name>A0A2G8K2Y2_STIJA</name>
<sequence length="549" mass="61365">MMGSLVCQATKKRMPERRQSRTCRTRHSVRLGLIVNIDSGKLSFICYQKADENPEMLFARPPGDKKSGSLPTWTSKTPMWSDAAFTTQPKSRQGITFFAIPSVDVKAHYSSQQAGERTAVAQSARTTSPPSSPLHPRQDPGQQKRGLMYVWAQMKSPEDEIVVTTSILDFLEQALKVIPPAVDTADATSPTESQPSHPKEDETDIDASTNSLVSSSAVDYTTFPVDVIVYFLVQPSVIHLTCLPSRVECLLQLPCTELSFHPQNLWTTVRTMSERGETYYERFTSPNRRRQFSGDDSMDARKSANSGLHCSIVLSNFSLVVFHPYGEQFRKDLSQKFYVIMGKATAATTLRENANIIMINIFNYVIMGKATAATTLRCLRRACKPQVAASMSRNALSLEVNLVKVNISRQRSREFPNIAGVSFFHGSPAGAPMSPARTIINQFSDDELSSSSTSSSSDTEDSFSRLPSRHVKRRCLSKGTSSNKPLLLRVIGVRGSKRNRLVVMMKILPLQTSQWARERPNYHPEEKGYVSILCDSYIRQIHKTSVVRY</sequence>
<keyword evidence="4" id="KW-1185">Reference proteome</keyword>
<feature type="region of interest" description="Disordered" evidence="1">
    <location>
        <begin position="184"/>
        <end position="205"/>
    </location>
</feature>
<feature type="region of interest" description="Disordered" evidence="1">
    <location>
        <begin position="447"/>
        <end position="466"/>
    </location>
</feature>
<dbReference type="Pfam" id="PF25040">
    <property type="entry name" value="BLTP1_C"/>
    <property type="match status" value="1"/>
</dbReference>
<dbReference type="OrthoDB" id="10051416at2759"/>
<dbReference type="PANTHER" id="PTHR31640">
    <property type="entry name" value="TRANSMEMBRANE PROTEIN KIAA1109"/>
    <property type="match status" value="1"/>
</dbReference>
<feature type="compositionally biased region" description="Polar residues" evidence="1">
    <location>
        <begin position="109"/>
        <end position="129"/>
    </location>
</feature>
<evidence type="ECO:0000256" key="1">
    <source>
        <dbReference type="SAM" id="MobiDB-lite"/>
    </source>
</evidence>
<proteinExistence type="predicted"/>
<evidence type="ECO:0000259" key="2">
    <source>
        <dbReference type="Pfam" id="PF25040"/>
    </source>
</evidence>
<dbReference type="GO" id="GO:0098793">
    <property type="term" value="C:presynapse"/>
    <property type="evidence" value="ECO:0007669"/>
    <property type="project" value="GOC"/>
</dbReference>
<dbReference type="GO" id="GO:0048488">
    <property type="term" value="P:synaptic vesicle endocytosis"/>
    <property type="evidence" value="ECO:0007669"/>
    <property type="project" value="TreeGrafter"/>
</dbReference>
<comment type="caution">
    <text evidence="3">The sequence shown here is derived from an EMBL/GenBank/DDBJ whole genome shotgun (WGS) entry which is preliminary data.</text>
</comment>
<feature type="domain" description="Bridge-like lipid transfer protein family member 1 C-terminal" evidence="2">
    <location>
        <begin position="128"/>
        <end position="261"/>
    </location>
</feature>
<dbReference type="InterPro" id="IPR056742">
    <property type="entry name" value="BLTP1_C"/>
</dbReference>
<protein>
    <recommendedName>
        <fullName evidence="2">Bridge-like lipid transfer protein family member 1 C-terminal domain-containing protein</fullName>
    </recommendedName>
</protein>
<feature type="region of interest" description="Disordered" evidence="1">
    <location>
        <begin position="109"/>
        <end position="143"/>
    </location>
</feature>
<feature type="compositionally biased region" description="Polar residues" evidence="1">
    <location>
        <begin position="186"/>
        <end position="196"/>
    </location>
</feature>
<dbReference type="Proteomes" id="UP000230750">
    <property type="component" value="Unassembled WGS sequence"/>
</dbReference>
<dbReference type="InterPro" id="IPR033616">
    <property type="entry name" value="BLTP1"/>
</dbReference>
<evidence type="ECO:0000313" key="4">
    <source>
        <dbReference type="Proteomes" id="UP000230750"/>
    </source>
</evidence>